<evidence type="ECO:0008006" key="3">
    <source>
        <dbReference type="Google" id="ProtNLM"/>
    </source>
</evidence>
<evidence type="ECO:0000313" key="1">
    <source>
        <dbReference type="EMBL" id="OGM11827.1"/>
    </source>
</evidence>
<gene>
    <name evidence="1" type="ORF">A2Z22_00085</name>
</gene>
<dbReference type="EMBL" id="MGFS01000009">
    <property type="protein sequence ID" value="OGM11827.1"/>
    <property type="molecule type" value="Genomic_DNA"/>
</dbReference>
<sequence>MSKNVALSDIILELHVPDFKIVKDFYKKLGFKKVWEYPPKGQSGYLVMTRGKSVLAFFCGNEEVFNHPFFKQFPKTTPRGYGVEICLYISGQPIEEYYKQIIKTIGKDKIITPLQVKPWGSKDFRIIDPFGYYICVREEDNILYK</sequence>
<dbReference type="Gene3D" id="3.10.180.10">
    <property type="entry name" value="2,3-Dihydroxybiphenyl 1,2-Dioxygenase, domain 1"/>
    <property type="match status" value="1"/>
</dbReference>
<dbReference type="InterPro" id="IPR029068">
    <property type="entry name" value="Glyas_Bleomycin-R_OHBP_Dase"/>
</dbReference>
<name>A0A1F7X9V9_9BACT</name>
<organism evidence="1 2">
    <name type="scientific">Candidatus Woesebacteria bacterium RBG_16_34_12</name>
    <dbReference type="NCBI Taxonomy" id="1802480"/>
    <lineage>
        <taxon>Bacteria</taxon>
        <taxon>Candidatus Woeseibacteriota</taxon>
    </lineage>
</organism>
<comment type="caution">
    <text evidence="1">The sequence shown here is derived from an EMBL/GenBank/DDBJ whole genome shotgun (WGS) entry which is preliminary data.</text>
</comment>
<evidence type="ECO:0000313" key="2">
    <source>
        <dbReference type="Proteomes" id="UP000177053"/>
    </source>
</evidence>
<protein>
    <recommendedName>
        <fullName evidence="3">VOC domain-containing protein</fullName>
    </recommendedName>
</protein>
<dbReference type="Proteomes" id="UP000177053">
    <property type="component" value="Unassembled WGS sequence"/>
</dbReference>
<proteinExistence type="predicted"/>
<dbReference type="SUPFAM" id="SSF54593">
    <property type="entry name" value="Glyoxalase/Bleomycin resistance protein/Dihydroxybiphenyl dioxygenase"/>
    <property type="match status" value="1"/>
</dbReference>
<dbReference type="AlphaFoldDB" id="A0A1F7X9V9"/>
<accession>A0A1F7X9V9</accession>
<reference evidence="1 2" key="1">
    <citation type="journal article" date="2016" name="Nat. Commun.">
        <title>Thousands of microbial genomes shed light on interconnected biogeochemical processes in an aquifer system.</title>
        <authorList>
            <person name="Anantharaman K."/>
            <person name="Brown C.T."/>
            <person name="Hug L.A."/>
            <person name="Sharon I."/>
            <person name="Castelle C.J."/>
            <person name="Probst A.J."/>
            <person name="Thomas B.C."/>
            <person name="Singh A."/>
            <person name="Wilkins M.J."/>
            <person name="Karaoz U."/>
            <person name="Brodie E.L."/>
            <person name="Williams K.H."/>
            <person name="Hubbard S.S."/>
            <person name="Banfield J.F."/>
        </authorList>
    </citation>
    <scope>NUCLEOTIDE SEQUENCE [LARGE SCALE GENOMIC DNA]</scope>
</reference>